<sequence>MGTTSAHKVGLLFSTTGPYAALGRSALDGARMAVDEVNAEGEVALVPVMCDPEGIPHLYEKCTRRLLREGAVRHIVGGITSWSRKDMIPVLERRDAMLWYPCPYEGFECNDHVVYLGACPNQHLVPLVDHVLQDRPRRAVLVGSNYVWGWETLRVARERLSAAGVEIAAERFVPLGETGCAHLIDEIRACRPDVIVNSLIGPSNHAFMHMLAEIRDMTGSCQVISANQTEADLDELGQAADGMLSIAAWFEGIETPENRLFRARIADALGPDYRASCNFATAYTAVRLLAEGIARVGHDEPQAVFDAVSGRILDTVLGPVEIDPATRHTTLVPRMGRLRRGVFEIVSAASDKVAPDPYLTRVTPPPPRQRKPELRIVS</sequence>
<dbReference type="InterPro" id="IPR000709">
    <property type="entry name" value="Leu_Ile_Val-bd"/>
</dbReference>
<reference evidence="2 3" key="1">
    <citation type="submission" date="2019-03" db="EMBL/GenBank/DDBJ databases">
        <title>Genomic Encyclopedia of Type Strains, Phase IV (KMG-IV): sequencing the most valuable type-strain genomes for metagenomic binning, comparative biology and taxonomic classification.</title>
        <authorList>
            <person name="Goeker M."/>
        </authorList>
    </citation>
    <scope>NUCLEOTIDE SEQUENCE [LARGE SCALE GENOMIC DNA]</scope>
    <source>
        <strain evidence="2 3">DSM 24766</strain>
    </source>
</reference>
<dbReference type="Proteomes" id="UP000295050">
    <property type="component" value="Unassembled WGS sequence"/>
</dbReference>
<dbReference type="OrthoDB" id="9802022at2"/>
<comment type="caution">
    <text evidence="2">The sequence shown here is derived from an EMBL/GenBank/DDBJ whole genome shotgun (WGS) entry which is preliminary data.</text>
</comment>
<dbReference type="Gene3D" id="3.40.50.2300">
    <property type="match status" value="2"/>
</dbReference>
<dbReference type="PANTHER" id="PTHR47628:SF1">
    <property type="entry name" value="ALIPHATIC AMIDASE EXPRESSION-REGULATING PROTEIN"/>
    <property type="match status" value="1"/>
</dbReference>
<dbReference type="AlphaFoldDB" id="A0A4R2RN92"/>
<dbReference type="SUPFAM" id="SSF53822">
    <property type="entry name" value="Periplasmic binding protein-like I"/>
    <property type="match status" value="1"/>
</dbReference>
<dbReference type="Pfam" id="PF13433">
    <property type="entry name" value="Peripla_BP_5"/>
    <property type="match status" value="1"/>
</dbReference>
<dbReference type="InterPro" id="IPR028082">
    <property type="entry name" value="Peripla_BP_I"/>
</dbReference>
<dbReference type="PRINTS" id="PR00337">
    <property type="entry name" value="LEUILEVALBP"/>
</dbReference>
<feature type="region of interest" description="Disordered" evidence="1">
    <location>
        <begin position="356"/>
        <end position="378"/>
    </location>
</feature>
<keyword evidence="3" id="KW-1185">Reference proteome</keyword>
<protein>
    <submittedName>
        <fullName evidence="2">Amino acid/amide ABC transporter substrate-binding protein (HAAT family)</fullName>
    </submittedName>
</protein>
<dbReference type="RefSeq" id="WP_132951551.1">
    <property type="nucleotide sequence ID" value="NZ_SLXU01000008.1"/>
</dbReference>
<dbReference type="EMBL" id="SLXU01000008">
    <property type="protein sequence ID" value="TCP60665.1"/>
    <property type="molecule type" value="Genomic_DNA"/>
</dbReference>
<dbReference type="GO" id="GO:0006865">
    <property type="term" value="P:amino acid transport"/>
    <property type="evidence" value="ECO:0007669"/>
    <property type="project" value="InterPro"/>
</dbReference>
<evidence type="ECO:0000256" key="1">
    <source>
        <dbReference type="SAM" id="MobiDB-lite"/>
    </source>
</evidence>
<accession>A0A4R2RN92</accession>
<name>A0A4R2RN92_9RHOB</name>
<organism evidence="2 3">
    <name type="scientific">Rhodovulum bhavnagarense</name>
    <dbReference type="NCBI Taxonomy" id="992286"/>
    <lineage>
        <taxon>Bacteria</taxon>
        <taxon>Pseudomonadati</taxon>
        <taxon>Pseudomonadota</taxon>
        <taxon>Alphaproteobacteria</taxon>
        <taxon>Rhodobacterales</taxon>
        <taxon>Paracoccaceae</taxon>
        <taxon>Rhodovulum</taxon>
    </lineage>
</organism>
<evidence type="ECO:0000313" key="2">
    <source>
        <dbReference type="EMBL" id="TCP60665.1"/>
    </source>
</evidence>
<evidence type="ECO:0000313" key="3">
    <source>
        <dbReference type="Proteomes" id="UP000295050"/>
    </source>
</evidence>
<gene>
    <name evidence="2" type="ORF">EV663_10821</name>
</gene>
<proteinExistence type="predicted"/>
<dbReference type="PANTHER" id="PTHR47628">
    <property type="match status" value="1"/>
</dbReference>